<dbReference type="Proteomes" id="UP001501414">
    <property type="component" value="Unassembled WGS sequence"/>
</dbReference>
<evidence type="ECO:0000313" key="2">
    <source>
        <dbReference type="EMBL" id="GAA1399500.1"/>
    </source>
</evidence>
<keyword evidence="3" id="KW-1185">Reference proteome</keyword>
<reference evidence="2 3" key="1">
    <citation type="journal article" date="2019" name="Int. J. Syst. Evol. Microbiol.">
        <title>The Global Catalogue of Microorganisms (GCM) 10K type strain sequencing project: providing services to taxonomists for standard genome sequencing and annotation.</title>
        <authorList>
            <consortium name="The Broad Institute Genomics Platform"/>
            <consortium name="The Broad Institute Genome Sequencing Center for Infectious Disease"/>
            <person name="Wu L."/>
            <person name="Ma J."/>
        </authorList>
    </citation>
    <scope>NUCLEOTIDE SEQUENCE [LARGE SCALE GENOMIC DNA]</scope>
    <source>
        <strain evidence="2 3">JCM 11896</strain>
    </source>
</reference>
<dbReference type="SUPFAM" id="SSF46955">
    <property type="entry name" value="Putative DNA-binding domain"/>
    <property type="match status" value="1"/>
</dbReference>
<name>A0ABN1Y912_9PSEU</name>
<proteinExistence type="predicted"/>
<sequence>MTEGARLVRTAEAARALSVNPATLSRWAQQGLVTPKMRTAGGQARWDLDELREQVQRLAEERGRSAD</sequence>
<feature type="domain" description="HTH merR-type" evidence="1">
    <location>
        <begin position="9"/>
        <end position="45"/>
    </location>
</feature>
<evidence type="ECO:0000259" key="1">
    <source>
        <dbReference type="Pfam" id="PF00376"/>
    </source>
</evidence>
<comment type="caution">
    <text evidence="2">The sequence shown here is derived from an EMBL/GenBank/DDBJ whole genome shotgun (WGS) entry which is preliminary data.</text>
</comment>
<evidence type="ECO:0000313" key="3">
    <source>
        <dbReference type="Proteomes" id="UP001501414"/>
    </source>
</evidence>
<gene>
    <name evidence="2" type="ORF">GCM10009613_55150</name>
</gene>
<protein>
    <recommendedName>
        <fullName evidence="1">HTH merR-type domain-containing protein</fullName>
    </recommendedName>
</protein>
<dbReference type="Gene3D" id="1.10.1660.10">
    <property type="match status" value="1"/>
</dbReference>
<dbReference type="InterPro" id="IPR009061">
    <property type="entry name" value="DNA-bd_dom_put_sf"/>
</dbReference>
<dbReference type="InterPro" id="IPR000551">
    <property type="entry name" value="MerR-type_HTH_dom"/>
</dbReference>
<organism evidence="2 3">
    <name type="scientific">Pseudonocardia kongjuensis</name>
    <dbReference type="NCBI Taxonomy" id="102227"/>
    <lineage>
        <taxon>Bacteria</taxon>
        <taxon>Bacillati</taxon>
        <taxon>Actinomycetota</taxon>
        <taxon>Actinomycetes</taxon>
        <taxon>Pseudonocardiales</taxon>
        <taxon>Pseudonocardiaceae</taxon>
        <taxon>Pseudonocardia</taxon>
    </lineage>
</organism>
<accession>A0ABN1Y912</accession>
<dbReference type="RefSeq" id="WP_344027760.1">
    <property type="nucleotide sequence ID" value="NZ_BAAAJK010000048.1"/>
</dbReference>
<dbReference type="Pfam" id="PF00376">
    <property type="entry name" value="MerR"/>
    <property type="match status" value="1"/>
</dbReference>
<dbReference type="EMBL" id="BAAAJK010000048">
    <property type="protein sequence ID" value="GAA1399500.1"/>
    <property type="molecule type" value="Genomic_DNA"/>
</dbReference>